<dbReference type="PANTHER" id="PTHR30336">
    <property type="entry name" value="INNER MEMBRANE PROTEIN, PROBABLE PERMEASE"/>
    <property type="match status" value="1"/>
</dbReference>
<reference evidence="3 4" key="1">
    <citation type="submission" date="2022-12" db="EMBL/GenBank/DDBJ databases">
        <title>Chitinophagaceae gen. sp. nov., a new member of the family Chitinophagaceae, isolated from soil in a chemical factory.</title>
        <authorList>
            <person name="Ke Z."/>
        </authorList>
    </citation>
    <scope>NUCLEOTIDE SEQUENCE [LARGE SCALE GENOMIC DNA]</scope>
    <source>
        <strain evidence="3 4">LY-5</strain>
    </source>
</reference>
<evidence type="ECO:0000256" key="1">
    <source>
        <dbReference type="SAM" id="Phobius"/>
    </source>
</evidence>
<dbReference type="InterPro" id="IPR003848">
    <property type="entry name" value="DUF218"/>
</dbReference>
<accession>A0ABT4UMC8</accession>
<gene>
    <name evidence="3" type="ORF">O3P16_14375</name>
</gene>
<dbReference type="PANTHER" id="PTHR30336:SF20">
    <property type="entry name" value="DUF218 DOMAIN-CONTAINING PROTEIN"/>
    <property type="match status" value="1"/>
</dbReference>
<name>A0ABT4UMC8_9BACT</name>
<feature type="domain" description="DUF218" evidence="2">
    <location>
        <begin position="98"/>
        <end position="243"/>
    </location>
</feature>
<dbReference type="Gene3D" id="3.40.50.620">
    <property type="entry name" value="HUPs"/>
    <property type="match status" value="1"/>
</dbReference>
<comment type="caution">
    <text evidence="3">The sequence shown here is derived from an EMBL/GenBank/DDBJ whole genome shotgun (WGS) entry which is preliminary data.</text>
</comment>
<keyword evidence="1" id="KW-1133">Transmembrane helix</keyword>
<keyword evidence="1" id="KW-0472">Membrane</keyword>
<feature type="transmembrane region" description="Helical" evidence="1">
    <location>
        <begin position="41"/>
        <end position="63"/>
    </location>
</feature>
<keyword evidence="1" id="KW-0812">Transmembrane</keyword>
<feature type="transmembrane region" description="Helical" evidence="1">
    <location>
        <begin position="12"/>
        <end position="29"/>
    </location>
</feature>
<keyword evidence="4" id="KW-1185">Reference proteome</keyword>
<dbReference type="RefSeq" id="WP_407032326.1">
    <property type="nucleotide sequence ID" value="NZ_JAQGEF010000020.1"/>
</dbReference>
<dbReference type="InterPro" id="IPR051599">
    <property type="entry name" value="Cell_Envelope_Assoc"/>
</dbReference>
<sequence>MFFILSKVLLFLLQPLTWLVILLLLNRFYFKAPKWKRVSKIAFICIAVLFSNGFLYNLAMINWQPAQRFDEIKNKHYQVGVLLCGMTYLDKDDVRYFATTSDRFLQTVRLYKLGVIDTVFVSGGSGSLDQSRPREADFLRNQLITFGVDQSRILVENQSRNTYESALKANDYIGRHKADSILIITSAIHMPRSRAVFRKQGYNTAVYPCNYTAVKFKMSLKDILIPNPEVLMNWQYLMKELVGYGTYKITGKI</sequence>
<dbReference type="CDD" id="cd06259">
    <property type="entry name" value="YdcF-like"/>
    <property type="match status" value="1"/>
</dbReference>
<dbReference type="InterPro" id="IPR014729">
    <property type="entry name" value="Rossmann-like_a/b/a_fold"/>
</dbReference>
<organism evidence="3 4">
    <name type="scientific">Polluticaenibacter yanchengensis</name>
    <dbReference type="NCBI Taxonomy" id="3014562"/>
    <lineage>
        <taxon>Bacteria</taxon>
        <taxon>Pseudomonadati</taxon>
        <taxon>Bacteroidota</taxon>
        <taxon>Chitinophagia</taxon>
        <taxon>Chitinophagales</taxon>
        <taxon>Chitinophagaceae</taxon>
        <taxon>Polluticaenibacter</taxon>
    </lineage>
</organism>
<protein>
    <submittedName>
        <fullName evidence="3">YdcF family protein</fullName>
    </submittedName>
</protein>
<proteinExistence type="predicted"/>
<evidence type="ECO:0000313" key="3">
    <source>
        <dbReference type="EMBL" id="MDA3615997.1"/>
    </source>
</evidence>
<evidence type="ECO:0000313" key="4">
    <source>
        <dbReference type="Proteomes" id="UP001210231"/>
    </source>
</evidence>
<evidence type="ECO:0000259" key="2">
    <source>
        <dbReference type="Pfam" id="PF02698"/>
    </source>
</evidence>
<dbReference type="EMBL" id="JAQGEF010000020">
    <property type="protein sequence ID" value="MDA3615997.1"/>
    <property type="molecule type" value="Genomic_DNA"/>
</dbReference>
<dbReference type="Pfam" id="PF02698">
    <property type="entry name" value="DUF218"/>
    <property type="match status" value="1"/>
</dbReference>
<dbReference type="Proteomes" id="UP001210231">
    <property type="component" value="Unassembled WGS sequence"/>
</dbReference>